<dbReference type="AlphaFoldDB" id="A0AAD8VI71"/>
<keyword evidence="3" id="KW-1185">Reference proteome</keyword>
<proteinExistence type="predicted"/>
<dbReference type="InterPro" id="IPR043128">
    <property type="entry name" value="Rev_trsase/Diguanyl_cyclase"/>
</dbReference>
<dbReference type="Gene3D" id="3.30.70.270">
    <property type="match status" value="1"/>
</dbReference>
<dbReference type="CDD" id="cd01647">
    <property type="entry name" value="RT_LTR"/>
    <property type="match status" value="1"/>
</dbReference>
<evidence type="ECO:0000313" key="2">
    <source>
        <dbReference type="EMBL" id="KAK1608597.1"/>
    </source>
</evidence>
<accession>A0AAD8VI71</accession>
<comment type="caution">
    <text evidence="2">The sequence shown here is derived from an EMBL/GenBank/DDBJ whole genome shotgun (WGS) entry which is preliminary data.</text>
</comment>
<dbReference type="InterPro" id="IPR053134">
    <property type="entry name" value="RNA-dir_DNA_polymerase"/>
</dbReference>
<feature type="domain" description="Reverse transcriptase" evidence="1">
    <location>
        <begin position="91"/>
        <end position="169"/>
    </location>
</feature>
<gene>
    <name evidence="2" type="ORF">QYE76_032270</name>
</gene>
<dbReference type="InterPro" id="IPR043502">
    <property type="entry name" value="DNA/RNA_pol_sf"/>
</dbReference>
<dbReference type="Pfam" id="PF00078">
    <property type="entry name" value="RVT_1"/>
    <property type="match status" value="1"/>
</dbReference>
<sequence length="173" mass="19071">MNGGRKTADEVVNKTDPILHRRAWIAFFAGEAQRVLLLADPKFLQQVDVLGEILDLSHSALPRSAVAILDSGVLCLMSVEDQEKTVFITSLGAYCYTAMTFSLRNAGAMYQQCMNSCLESQIGHNINVYIDDVVVKATRQDDLVADLAETFANLRRYNIKLNPLKCAFGVPTG</sequence>
<evidence type="ECO:0000259" key="1">
    <source>
        <dbReference type="Pfam" id="PF00078"/>
    </source>
</evidence>
<organism evidence="2 3">
    <name type="scientific">Lolium multiflorum</name>
    <name type="common">Italian ryegrass</name>
    <name type="synonym">Lolium perenne subsp. multiflorum</name>
    <dbReference type="NCBI Taxonomy" id="4521"/>
    <lineage>
        <taxon>Eukaryota</taxon>
        <taxon>Viridiplantae</taxon>
        <taxon>Streptophyta</taxon>
        <taxon>Embryophyta</taxon>
        <taxon>Tracheophyta</taxon>
        <taxon>Spermatophyta</taxon>
        <taxon>Magnoliopsida</taxon>
        <taxon>Liliopsida</taxon>
        <taxon>Poales</taxon>
        <taxon>Poaceae</taxon>
        <taxon>BOP clade</taxon>
        <taxon>Pooideae</taxon>
        <taxon>Poodae</taxon>
        <taxon>Poeae</taxon>
        <taxon>Poeae Chloroplast Group 2 (Poeae type)</taxon>
        <taxon>Loliodinae</taxon>
        <taxon>Loliinae</taxon>
        <taxon>Lolium</taxon>
    </lineage>
</organism>
<evidence type="ECO:0000313" key="3">
    <source>
        <dbReference type="Proteomes" id="UP001231189"/>
    </source>
</evidence>
<dbReference type="InterPro" id="IPR000477">
    <property type="entry name" value="RT_dom"/>
</dbReference>
<name>A0AAD8VI71_LOLMU</name>
<dbReference type="EMBL" id="JAUUTY010000007">
    <property type="protein sequence ID" value="KAK1608597.1"/>
    <property type="molecule type" value="Genomic_DNA"/>
</dbReference>
<dbReference type="PANTHER" id="PTHR24559">
    <property type="entry name" value="TRANSPOSON TY3-I GAG-POL POLYPROTEIN"/>
    <property type="match status" value="1"/>
</dbReference>
<dbReference type="PANTHER" id="PTHR24559:SF444">
    <property type="entry name" value="REVERSE TRANSCRIPTASE DOMAIN-CONTAINING PROTEIN"/>
    <property type="match status" value="1"/>
</dbReference>
<protein>
    <recommendedName>
        <fullName evidence="1">Reverse transcriptase domain-containing protein</fullName>
    </recommendedName>
</protein>
<dbReference type="Proteomes" id="UP001231189">
    <property type="component" value="Unassembled WGS sequence"/>
</dbReference>
<reference evidence="2" key="1">
    <citation type="submission" date="2023-07" db="EMBL/GenBank/DDBJ databases">
        <title>A chromosome-level genome assembly of Lolium multiflorum.</title>
        <authorList>
            <person name="Chen Y."/>
            <person name="Copetti D."/>
            <person name="Kolliker R."/>
            <person name="Studer B."/>
        </authorList>
    </citation>
    <scope>NUCLEOTIDE SEQUENCE</scope>
    <source>
        <strain evidence="2">02402/16</strain>
        <tissue evidence="2">Leaf</tissue>
    </source>
</reference>
<dbReference type="Gene3D" id="3.10.10.10">
    <property type="entry name" value="HIV Type 1 Reverse Transcriptase, subunit A, domain 1"/>
    <property type="match status" value="1"/>
</dbReference>
<dbReference type="SUPFAM" id="SSF56672">
    <property type="entry name" value="DNA/RNA polymerases"/>
    <property type="match status" value="1"/>
</dbReference>